<evidence type="ECO:0000256" key="1">
    <source>
        <dbReference type="SAM" id="MobiDB-lite"/>
    </source>
</evidence>
<dbReference type="SUPFAM" id="SSF53098">
    <property type="entry name" value="Ribonuclease H-like"/>
    <property type="match status" value="1"/>
</dbReference>
<reference evidence="2" key="1">
    <citation type="submission" date="2021-06" db="EMBL/GenBank/DDBJ databases">
        <authorList>
            <person name="Kallberg Y."/>
            <person name="Tangrot J."/>
            <person name="Rosling A."/>
        </authorList>
    </citation>
    <scope>NUCLEOTIDE SEQUENCE</scope>
    <source>
        <strain evidence="2">87-6 pot B 2015</strain>
    </source>
</reference>
<proteinExistence type="predicted"/>
<dbReference type="EMBL" id="CAJVPP010001005">
    <property type="protein sequence ID" value="CAG8527914.1"/>
    <property type="molecule type" value="Genomic_DNA"/>
</dbReference>
<keyword evidence="3" id="KW-1185">Reference proteome</keyword>
<dbReference type="InterPro" id="IPR012337">
    <property type="entry name" value="RNaseH-like_sf"/>
</dbReference>
<organism evidence="2 3">
    <name type="scientific">Funneliformis mosseae</name>
    <name type="common">Endomycorrhizal fungus</name>
    <name type="synonym">Glomus mosseae</name>
    <dbReference type="NCBI Taxonomy" id="27381"/>
    <lineage>
        <taxon>Eukaryota</taxon>
        <taxon>Fungi</taxon>
        <taxon>Fungi incertae sedis</taxon>
        <taxon>Mucoromycota</taxon>
        <taxon>Glomeromycotina</taxon>
        <taxon>Glomeromycetes</taxon>
        <taxon>Glomerales</taxon>
        <taxon>Glomeraceae</taxon>
        <taxon>Funneliformis</taxon>
    </lineage>
</organism>
<accession>A0A9N9FDL2</accession>
<protein>
    <submittedName>
        <fullName evidence="2">8027_t:CDS:1</fullName>
    </submittedName>
</protein>
<dbReference type="AlphaFoldDB" id="A0A9N9FDL2"/>
<feature type="region of interest" description="Disordered" evidence="1">
    <location>
        <begin position="1"/>
        <end position="21"/>
    </location>
</feature>
<dbReference type="Proteomes" id="UP000789375">
    <property type="component" value="Unassembled WGS sequence"/>
</dbReference>
<evidence type="ECO:0000313" key="2">
    <source>
        <dbReference type="EMBL" id="CAG8527914.1"/>
    </source>
</evidence>
<comment type="caution">
    <text evidence="2">The sequence shown here is derived from an EMBL/GenBank/DDBJ whole genome shotgun (WGS) entry which is preliminary data.</text>
</comment>
<name>A0A9N9FDL2_FUNMO</name>
<evidence type="ECO:0000313" key="3">
    <source>
        <dbReference type="Proteomes" id="UP000789375"/>
    </source>
</evidence>
<sequence length="223" mass="25439">MSFIVSNSPPNSQQKQRPMINSSHHKAKCKYCFEKMGGIPVNMLQHLKEDCSKISEEICDTLRFVSDSESDMAKAQRLMCQDSKIGRKVLTIPCMAYQTNLLVKKIVKSSIFEPIIKILLKIVNHFRNSNLTLAKLRELSQDLNLTPQYPCITCLATFSKIIAITHSNLLTTSRKNDNSIINAIESIDFWEKLTMFYKLLRLYDHIIMILESEHATLGQVAAT</sequence>
<gene>
    <name evidence="2" type="ORF">FMOSSE_LOCUS5362</name>
</gene>